<dbReference type="EMBL" id="JBHSGS010000034">
    <property type="protein sequence ID" value="MFC4719345.1"/>
    <property type="molecule type" value="Genomic_DNA"/>
</dbReference>
<dbReference type="InterPro" id="IPR010323">
    <property type="entry name" value="DUF924"/>
</dbReference>
<accession>A0ABV9MWZ5</accession>
<dbReference type="Pfam" id="PF06041">
    <property type="entry name" value="DUF924"/>
    <property type="match status" value="1"/>
</dbReference>
<protein>
    <submittedName>
        <fullName evidence="1">DUF924 family protein</fullName>
    </submittedName>
</protein>
<dbReference type="Gene3D" id="1.25.40.10">
    <property type="entry name" value="Tetratricopeptide repeat domain"/>
    <property type="match status" value="1"/>
</dbReference>
<dbReference type="SUPFAM" id="SSF48452">
    <property type="entry name" value="TPR-like"/>
    <property type="match status" value="1"/>
</dbReference>
<evidence type="ECO:0000313" key="2">
    <source>
        <dbReference type="Proteomes" id="UP001595969"/>
    </source>
</evidence>
<organism evidence="1 2">
    <name type="scientific">Enterococcus lemanii</name>
    <dbReference type="NCBI Taxonomy" id="1159752"/>
    <lineage>
        <taxon>Bacteria</taxon>
        <taxon>Bacillati</taxon>
        <taxon>Bacillota</taxon>
        <taxon>Bacilli</taxon>
        <taxon>Lactobacillales</taxon>
        <taxon>Enterococcaceae</taxon>
        <taxon>Enterococcus</taxon>
    </lineage>
</organism>
<dbReference type="RefSeq" id="WP_204654676.1">
    <property type="nucleotide sequence ID" value="NZ_JAFBFD010000034.1"/>
</dbReference>
<proteinExistence type="predicted"/>
<name>A0ABV9MWZ5_9ENTE</name>
<dbReference type="Proteomes" id="UP001595969">
    <property type="component" value="Unassembled WGS sequence"/>
</dbReference>
<dbReference type="Gene3D" id="1.20.58.320">
    <property type="entry name" value="TPR-like"/>
    <property type="match status" value="1"/>
</dbReference>
<comment type="caution">
    <text evidence="1">The sequence shown here is derived from an EMBL/GenBank/DDBJ whole genome shotgun (WGS) entry which is preliminary data.</text>
</comment>
<evidence type="ECO:0000313" key="1">
    <source>
        <dbReference type="EMBL" id="MFC4719345.1"/>
    </source>
</evidence>
<gene>
    <name evidence="1" type="ORF">ACFO5I_06335</name>
</gene>
<keyword evidence="2" id="KW-1185">Reference proteome</keyword>
<reference evidence="2" key="1">
    <citation type="journal article" date="2019" name="Int. J. Syst. Evol. Microbiol.">
        <title>The Global Catalogue of Microorganisms (GCM) 10K type strain sequencing project: providing services to taxonomists for standard genome sequencing and annotation.</title>
        <authorList>
            <consortium name="The Broad Institute Genomics Platform"/>
            <consortium name="The Broad Institute Genome Sequencing Center for Infectious Disease"/>
            <person name="Wu L."/>
            <person name="Ma J."/>
        </authorList>
    </citation>
    <scope>NUCLEOTIDE SEQUENCE [LARGE SCALE GENOMIC DNA]</scope>
    <source>
        <strain evidence="2">CGMCC 1.19032</strain>
    </source>
</reference>
<sequence>MDPQVVLDFWFKETPAESWFNGGTVFDQTIITKFGALHQAASQGELAHWRQSIHGYLAEIILLDQFSRNIYRNQAQAFAYDGMALILAQEALKRTDLKDLTIAEKGFLIMPFMHSESLKIHQEYAYLFEEPGLESRLKYEKLHVAIIERFGRYPHRNQVLGRTSSSDEIAFLQEPNSSF</sequence>
<dbReference type="InterPro" id="IPR011990">
    <property type="entry name" value="TPR-like_helical_dom_sf"/>
</dbReference>